<keyword evidence="6" id="KW-0285">Flavoprotein</keyword>
<dbReference type="Pfam" id="PF03060">
    <property type="entry name" value="NMO"/>
    <property type="match status" value="1"/>
</dbReference>
<evidence type="ECO:0000313" key="14">
    <source>
        <dbReference type="Proteomes" id="UP000432015"/>
    </source>
</evidence>
<dbReference type="GO" id="GO:0009636">
    <property type="term" value="P:response to toxic substance"/>
    <property type="evidence" value="ECO:0007669"/>
    <property type="project" value="UniProtKB-KW"/>
</dbReference>
<evidence type="ECO:0000256" key="10">
    <source>
        <dbReference type="ARBA" id="ARBA00023033"/>
    </source>
</evidence>
<dbReference type="AlphaFoldDB" id="A0A7K1KUT3"/>
<gene>
    <name evidence="13" type="ORF">GNZ18_04165</name>
</gene>
<comment type="similarity">
    <text evidence="3">Belongs to the nitronate monooxygenase family. NMO class I subfamily.</text>
</comment>
<keyword evidence="14" id="KW-1185">Reference proteome</keyword>
<keyword evidence="9" id="KW-0560">Oxidoreductase</keyword>
<dbReference type="FunFam" id="3.20.20.70:FF:000154">
    <property type="entry name" value="Probable nitronate monooxygenase"/>
    <property type="match status" value="1"/>
</dbReference>
<keyword evidence="5" id="KW-0216">Detoxification</keyword>
<keyword evidence="10 13" id="KW-0503">Monooxygenase</keyword>
<evidence type="ECO:0000256" key="4">
    <source>
        <dbReference type="ARBA" id="ARBA00013457"/>
    </source>
</evidence>
<evidence type="ECO:0000256" key="3">
    <source>
        <dbReference type="ARBA" id="ARBA00009881"/>
    </source>
</evidence>
<dbReference type="GO" id="GO:0000166">
    <property type="term" value="F:nucleotide binding"/>
    <property type="evidence" value="ECO:0007669"/>
    <property type="project" value="UniProtKB-KW"/>
</dbReference>
<evidence type="ECO:0000256" key="6">
    <source>
        <dbReference type="ARBA" id="ARBA00022630"/>
    </source>
</evidence>
<dbReference type="InterPro" id="IPR013785">
    <property type="entry name" value="Aldolase_TIM"/>
</dbReference>
<reference evidence="13 14" key="1">
    <citation type="submission" date="2019-11" db="EMBL/GenBank/DDBJ databases">
        <authorList>
            <person name="Cao P."/>
        </authorList>
    </citation>
    <scope>NUCLEOTIDE SEQUENCE [LARGE SCALE GENOMIC DNA]</scope>
    <source>
        <strain evidence="13 14">NEAU-AAG5</strain>
    </source>
</reference>
<keyword evidence="8" id="KW-0547">Nucleotide-binding</keyword>
<dbReference type="Proteomes" id="UP000432015">
    <property type="component" value="Unassembled WGS sequence"/>
</dbReference>
<proteinExistence type="inferred from homology"/>
<name>A0A7K1KUT3_9ACTN</name>
<dbReference type="EMBL" id="WOFH01000001">
    <property type="protein sequence ID" value="MUN35795.1"/>
    <property type="molecule type" value="Genomic_DNA"/>
</dbReference>
<sequence>MVHVVVQQHPHPAPLRSAPVSYLALVPDFVRLERPIVQAPMAGGTSTPALAAAVSDAGGAGFLAAGYKTTAAMREEIAATRRLTSRPFGMNLFMPSSDDIDPGAVDAYRQRLEPEAERLGVGLGVPSKRDDDYDAKVVALLADPVAYASFTFGCPTPDVIRAFQDRGMTVIVTVTSADEARAASAADALCVQGSEAGAHRGSFTNTLDDLLGVRELLRLVRAAVPLPLIAAGGLATSEDVAEVLSLGAIAAQVGTGFLRCPESGAGEVHKAALTDPRFTSTAMTRAFSGRPARGLVNRFLAEHSEFAPAAYPDVHYLTSPLRKAAAAQGDPDTVNLWAGEGFRQATDAPAAEIVAALTP</sequence>
<evidence type="ECO:0000256" key="2">
    <source>
        <dbReference type="ARBA" id="ARBA00003535"/>
    </source>
</evidence>
<dbReference type="SUPFAM" id="SSF51412">
    <property type="entry name" value="Inosine monophosphate dehydrogenase (IMPDH)"/>
    <property type="match status" value="1"/>
</dbReference>
<evidence type="ECO:0000256" key="1">
    <source>
        <dbReference type="ARBA" id="ARBA00001917"/>
    </source>
</evidence>
<evidence type="ECO:0000256" key="5">
    <source>
        <dbReference type="ARBA" id="ARBA00022575"/>
    </source>
</evidence>
<evidence type="ECO:0000256" key="9">
    <source>
        <dbReference type="ARBA" id="ARBA00023002"/>
    </source>
</evidence>
<dbReference type="GO" id="GO:0018580">
    <property type="term" value="F:nitronate monooxygenase activity"/>
    <property type="evidence" value="ECO:0007669"/>
    <property type="project" value="InterPro"/>
</dbReference>
<evidence type="ECO:0000256" key="11">
    <source>
        <dbReference type="ARBA" id="ARBA00031155"/>
    </source>
</evidence>
<comment type="catalytic activity">
    <reaction evidence="12">
        <text>3 propionate 3-nitronate + 3 O2 + H2O = 3 3-oxopropanoate + 2 nitrate + nitrite + H2O2 + 3 H(+)</text>
        <dbReference type="Rhea" id="RHEA:57332"/>
        <dbReference type="ChEBI" id="CHEBI:15377"/>
        <dbReference type="ChEBI" id="CHEBI:15378"/>
        <dbReference type="ChEBI" id="CHEBI:15379"/>
        <dbReference type="ChEBI" id="CHEBI:16240"/>
        <dbReference type="ChEBI" id="CHEBI:16301"/>
        <dbReference type="ChEBI" id="CHEBI:17632"/>
        <dbReference type="ChEBI" id="CHEBI:33190"/>
        <dbReference type="ChEBI" id="CHEBI:136067"/>
    </reaction>
</comment>
<evidence type="ECO:0000256" key="12">
    <source>
        <dbReference type="ARBA" id="ARBA00049401"/>
    </source>
</evidence>
<evidence type="ECO:0000313" key="13">
    <source>
        <dbReference type="EMBL" id="MUN35795.1"/>
    </source>
</evidence>
<dbReference type="InterPro" id="IPR004136">
    <property type="entry name" value="NMO"/>
</dbReference>
<comment type="function">
    <text evidence="2">Nitronate monooxygenase that uses molecular oxygen to catalyze the oxidative denitrification of alkyl nitronates. Acts on propionate 3-nitronate (P3N), the presumed physiological substrate. Probably functions in the detoxification of P3N, a metabolic poison produced by plants and fungi as a defense mechanism.</text>
</comment>
<evidence type="ECO:0000256" key="7">
    <source>
        <dbReference type="ARBA" id="ARBA00022643"/>
    </source>
</evidence>
<comment type="caution">
    <text evidence="13">The sequence shown here is derived from an EMBL/GenBank/DDBJ whole genome shotgun (WGS) entry which is preliminary data.</text>
</comment>
<accession>A0A7K1KUT3</accession>
<dbReference type="CDD" id="cd04730">
    <property type="entry name" value="NPD_like"/>
    <property type="match status" value="1"/>
</dbReference>
<dbReference type="Gene3D" id="3.20.20.70">
    <property type="entry name" value="Aldolase class I"/>
    <property type="match status" value="1"/>
</dbReference>
<dbReference type="PANTHER" id="PTHR42747:SF3">
    <property type="entry name" value="NITRONATE MONOOXYGENASE-RELATED"/>
    <property type="match status" value="1"/>
</dbReference>
<comment type="cofactor">
    <cofactor evidence="1">
        <name>FMN</name>
        <dbReference type="ChEBI" id="CHEBI:58210"/>
    </cofactor>
</comment>
<dbReference type="PANTHER" id="PTHR42747">
    <property type="entry name" value="NITRONATE MONOOXYGENASE-RELATED"/>
    <property type="match status" value="1"/>
</dbReference>
<keyword evidence="7" id="KW-0288">FMN</keyword>
<organism evidence="13 14">
    <name type="scientific">Actinomadura litoris</name>
    <dbReference type="NCBI Taxonomy" id="2678616"/>
    <lineage>
        <taxon>Bacteria</taxon>
        <taxon>Bacillati</taxon>
        <taxon>Actinomycetota</taxon>
        <taxon>Actinomycetes</taxon>
        <taxon>Streptosporangiales</taxon>
        <taxon>Thermomonosporaceae</taxon>
        <taxon>Actinomadura</taxon>
    </lineage>
</organism>
<protein>
    <recommendedName>
        <fullName evidence="4">Probable nitronate monooxygenase</fullName>
    </recommendedName>
    <alternativeName>
        <fullName evidence="11">Propionate 3-nitronate monooxygenase</fullName>
    </alternativeName>
</protein>
<evidence type="ECO:0000256" key="8">
    <source>
        <dbReference type="ARBA" id="ARBA00022741"/>
    </source>
</evidence>